<name>A0A9E7J9E6_9LILI</name>
<reference evidence="1" key="1">
    <citation type="submission" date="2022-05" db="EMBL/GenBank/DDBJ databases">
        <title>The Musa troglodytarum L. genome provides insights into the mechanism of non-climacteric behaviour and enrichment of carotenoids.</title>
        <authorList>
            <person name="Wang J."/>
        </authorList>
    </citation>
    <scope>NUCLEOTIDE SEQUENCE</scope>
    <source>
        <tissue evidence="1">Leaf</tissue>
    </source>
</reference>
<dbReference type="EMBL" id="CP097502">
    <property type="protein sequence ID" value="URD72840.1"/>
    <property type="molecule type" value="Genomic_DNA"/>
</dbReference>
<evidence type="ECO:0000313" key="1">
    <source>
        <dbReference type="EMBL" id="URD72840.1"/>
    </source>
</evidence>
<gene>
    <name evidence="1" type="ORF">MUK42_34987</name>
</gene>
<dbReference type="AlphaFoldDB" id="A0A9E7J9E6"/>
<dbReference type="Proteomes" id="UP001055439">
    <property type="component" value="Chromosome 1"/>
</dbReference>
<protein>
    <submittedName>
        <fullName evidence="1">Uncharacterized protein</fullName>
    </submittedName>
</protein>
<organism evidence="1 2">
    <name type="scientific">Musa troglodytarum</name>
    <name type="common">fe'i banana</name>
    <dbReference type="NCBI Taxonomy" id="320322"/>
    <lineage>
        <taxon>Eukaryota</taxon>
        <taxon>Viridiplantae</taxon>
        <taxon>Streptophyta</taxon>
        <taxon>Embryophyta</taxon>
        <taxon>Tracheophyta</taxon>
        <taxon>Spermatophyta</taxon>
        <taxon>Magnoliopsida</taxon>
        <taxon>Liliopsida</taxon>
        <taxon>Zingiberales</taxon>
        <taxon>Musaceae</taxon>
        <taxon>Musa</taxon>
    </lineage>
</organism>
<sequence length="127" mass="14189">MLEHVRGGESQRRFVDGKVAPWPPAIGVEASSHGGRSLREGVMAYRWIFNQMSSKPSRRSRHHVGVGAASALFADLHLSTTSSCYNKTCDHGETRRYRSLLNMAETQIHVDEANNTSALTREHKRSV</sequence>
<keyword evidence="2" id="KW-1185">Reference proteome</keyword>
<evidence type="ECO:0000313" key="2">
    <source>
        <dbReference type="Proteomes" id="UP001055439"/>
    </source>
</evidence>
<proteinExistence type="predicted"/>
<accession>A0A9E7J9E6</accession>